<dbReference type="PANTHER" id="PTHR45711">
    <property type="entry name" value="CHLORIDE CHANNEL PROTEIN"/>
    <property type="match status" value="1"/>
</dbReference>
<dbReference type="SMART" id="SM00116">
    <property type="entry name" value="CBS"/>
    <property type="match status" value="2"/>
</dbReference>
<dbReference type="InterPro" id="IPR014729">
    <property type="entry name" value="Rossmann-like_a/b/a_fold"/>
</dbReference>
<organism evidence="11 12">
    <name type="scientific">Dolichospermum planctonicum</name>
    <dbReference type="NCBI Taxonomy" id="136072"/>
    <lineage>
        <taxon>Bacteria</taxon>
        <taxon>Bacillati</taxon>
        <taxon>Cyanobacteriota</taxon>
        <taxon>Cyanophyceae</taxon>
        <taxon>Nostocales</taxon>
        <taxon>Aphanizomenonaceae</taxon>
        <taxon>Dolichospermum</taxon>
    </lineage>
</organism>
<accession>A0A480AG68</accession>
<feature type="transmembrane region" description="Helical" evidence="9">
    <location>
        <begin position="60"/>
        <end position="79"/>
    </location>
</feature>
<gene>
    <name evidence="11" type="ORF">NIES80_37620</name>
</gene>
<reference evidence="12" key="1">
    <citation type="submission" date="2019-02" db="EMBL/GenBank/DDBJ databases">
        <title>Draft genome sequence of Dolichospermum planctonicum NIES-80.</title>
        <authorList>
            <person name="Yamaguchi H."/>
            <person name="Suzuki S."/>
            <person name="Kawachi M."/>
        </authorList>
    </citation>
    <scope>NUCLEOTIDE SEQUENCE [LARGE SCALE GENOMIC DNA]</scope>
    <source>
        <strain evidence="12">NIES-80</strain>
    </source>
</reference>
<comment type="subcellular location">
    <subcellularLocation>
        <location evidence="1">Membrane</location>
        <topology evidence="1">Multi-pass membrane protein</topology>
    </subcellularLocation>
</comment>
<dbReference type="PRINTS" id="PR00762">
    <property type="entry name" value="CLCHANNEL"/>
</dbReference>
<keyword evidence="8" id="KW-0129">CBS domain</keyword>
<evidence type="ECO:0000256" key="2">
    <source>
        <dbReference type="ARBA" id="ARBA00022448"/>
    </source>
</evidence>
<comment type="caution">
    <text evidence="11">The sequence shown here is derived from an EMBL/GenBank/DDBJ whole genome shotgun (WGS) entry which is preliminary data.</text>
</comment>
<feature type="domain" description="CBS" evidence="10">
    <location>
        <begin position="514"/>
        <end position="570"/>
    </location>
</feature>
<dbReference type="InterPro" id="IPR006016">
    <property type="entry name" value="UspA"/>
</dbReference>
<evidence type="ECO:0000313" key="11">
    <source>
        <dbReference type="EMBL" id="GCL44040.1"/>
    </source>
</evidence>
<keyword evidence="7" id="KW-0868">Chloride</keyword>
<evidence type="ECO:0000256" key="6">
    <source>
        <dbReference type="ARBA" id="ARBA00023136"/>
    </source>
</evidence>
<dbReference type="InterPro" id="IPR014743">
    <property type="entry name" value="Cl-channel_core"/>
</dbReference>
<evidence type="ECO:0000256" key="8">
    <source>
        <dbReference type="PROSITE-ProRule" id="PRU00703"/>
    </source>
</evidence>
<keyword evidence="3 9" id="KW-0812">Transmembrane</keyword>
<dbReference type="OrthoDB" id="9812438at2"/>
<proteinExistence type="predicted"/>
<feature type="transmembrane region" description="Helical" evidence="9">
    <location>
        <begin position="269"/>
        <end position="288"/>
    </location>
</feature>
<dbReference type="InterPro" id="IPR001807">
    <property type="entry name" value="ClC"/>
</dbReference>
<evidence type="ECO:0000313" key="12">
    <source>
        <dbReference type="Proteomes" id="UP000299367"/>
    </source>
</evidence>
<keyword evidence="2" id="KW-0813">Transport</keyword>
<feature type="transmembrane region" description="Helical" evidence="9">
    <location>
        <begin position="158"/>
        <end position="182"/>
    </location>
</feature>
<feature type="transmembrane region" description="Helical" evidence="9">
    <location>
        <begin position="21"/>
        <end position="40"/>
    </location>
</feature>
<sequence>MISLVMLTQRLRHFWQPRKGLAMAEASIIGIVAALSAVLLKQGSGWLGTWRVHTSHILPPLIALPVIGISLGFLSGWLVQRLAPEASGSGIPQVKAALANVPITLSWRVAFVKLISAVISLGSGLTLGRQGPTVQVGAGLAAGMSRLVPTSPDHRRQMIAAGAGAGLAAAFNAPLAGVLFIIEELLQDLSGLTLGTAIIASFIGGVISRWLGGGSLQLDLKLIDHSSTFSLLEIPILLILGIFIGLLAALFSKGLIFSIQIYRRLHISLPLRVALAGFASGLIIALLPEHFRDNTGLREFMITGEANIPVAGIAFIAQFILTLIAFGSGAPGGIFAPSLILGSCLGHIIGVCELQIFGIGSPTTYALAGMGGFFSAVSKVPITAIVIVFEMTTDFNLVLPLMVVSVTSYLVSDKVFPGSLYDKLLKLNGIVIKKDNVNEGILTQLTAQDVMQRIVETLEANMTGDEVIKAFSRSHHRGFPVVENNKLVGLISQTDLQKIRNHLSPNETLLKEIMTPQPVTVTPTNSLSHVLYLLDRYKISRLPVVEGKKLIGIITRADIIRAEAEHLNGENGVRSPIVEPSYLVYQTRSPSIGRGRLLVTIANPETAVTLLEMAAAIARDRHYEIECLQIILVSRHISPTETPVNTTKSRRLLRQAESLAKKQHIPIHTQIRVAHDVAQAILETTKERHIDLIFMGWKGNTSTPGRIFGNVVDTIIRQANCDVVLVKLGDNFHSLEQLKRWLIPMAGGPNAPIAIKLLPSLVTLGNKTEIRLTQVVKPGELTPDMTVLEESTRQLMRHRNLHSTIVAASLQANSVAAGVIELVKAEDFDIVILGASREGLLQQAIQGNIPEAIASGVNSTVILVSSAIRE</sequence>
<evidence type="ECO:0000256" key="3">
    <source>
        <dbReference type="ARBA" id="ARBA00022692"/>
    </source>
</evidence>
<dbReference type="InterPro" id="IPR000644">
    <property type="entry name" value="CBS_dom"/>
</dbReference>
<evidence type="ECO:0000259" key="10">
    <source>
        <dbReference type="PROSITE" id="PS51371"/>
    </source>
</evidence>
<dbReference type="Gene3D" id="1.10.3080.10">
    <property type="entry name" value="Clc chloride channel"/>
    <property type="match status" value="1"/>
</dbReference>
<feature type="transmembrane region" description="Helical" evidence="9">
    <location>
        <begin position="308"/>
        <end position="327"/>
    </location>
</feature>
<feature type="transmembrane region" description="Helical" evidence="9">
    <location>
        <begin position="231"/>
        <end position="257"/>
    </location>
</feature>
<dbReference type="PANTHER" id="PTHR45711:SF10">
    <property type="entry name" value="CHLORIDE CHANNEL PROTEIN"/>
    <property type="match status" value="1"/>
</dbReference>
<keyword evidence="6 9" id="KW-0472">Membrane</keyword>
<dbReference type="EMBL" id="BJCF01000065">
    <property type="protein sequence ID" value="GCL44040.1"/>
    <property type="molecule type" value="Genomic_DNA"/>
</dbReference>
<protein>
    <submittedName>
        <fullName evidence="11">Cl-channel voltage-gated family protein</fullName>
    </submittedName>
</protein>
<dbReference type="GO" id="GO:0005886">
    <property type="term" value="C:plasma membrane"/>
    <property type="evidence" value="ECO:0007669"/>
    <property type="project" value="TreeGrafter"/>
</dbReference>
<evidence type="ECO:0000256" key="1">
    <source>
        <dbReference type="ARBA" id="ARBA00004141"/>
    </source>
</evidence>
<dbReference type="Pfam" id="PF00582">
    <property type="entry name" value="Usp"/>
    <property type="match status" value="1"/>
</dbReference>
<evidence type="ECO:0000256" key="4">
    <source>
        <dbReference type="ARBA" id="ARBA00022989"/>
    </source>
</evidence>
<dbReference type="CDD" id="cd00293">
    <property type="entry name" value="USP-like"/>
    <property type="match status" value="1"/>
</dbReference>
<dbReference type="RefSeq" id="WP_137909454.1">
    <property type="nucleotide sequence ID" value="NZ_BJCF01000065.1"/>
</dbReference>
<dbReference type="InterPro" id="IPR046342">
    <property type="entry name" value="CBS_dom_sf"/>
</dbReference>
<feature type="transmembrane region" description="Helical" evidence="9">
    <location>
        <begin position="395"/>
        <end position="412"/>
    </location>
</feature>
<keyword evidence="4 9" id="KW-1133">Transmembrane helix</keyword>
<feature type="transmembrane region" description="Helical" evidence="9">
    <location>
        <begin position="365"/>
        <end position="388"/>
    </location>
</feature>
<dbReference type="GO" id="GO:0005247">
    <property type="term" value="F:voltage-gated chloride channel activity"/>
    <property type="evidence" value="ECO:0007669"/>
    <property type="project" value="TreeGrafter"/>
</dbReference>
<dbReference type="Gene3D" id="3.10.580.10">
    <property type="entry name" value="CBS-domain"/>
    <property type="match status" value="1"/>
</dbReference>
<feature type="transmembrane region" description="Helical" evidence="9">
    <location>
        <begin position="105"/>
        <end position="125"/>
    </location>
</feature>
<dbReference type="AlphaFoldDB" id="A0A480AG68"/>
<dbReference type="PROSITE" id="PS51371">
    <property type="entry name" value="CBS"/>
    <property type="match status" value="2"/>
</dbReference>
<feature type="domain" description="CBS" evidence="10">
    <location>
        <begin position="451"/>
        <end position="508"/>
    </location>
</feature>
<dbReference type="SUPFAM" id="SSF54631">
    <property type="entry name" value="CBS-domain pair"/>
    <property type="match status" value="1"/>
</dbReference>
<evidence type="ECO:0000256" key="7">
    <source>
        <dbReference type="ARBA" id="ARBA00023214"/>
    </source>
</evidence>
<feature type="transmembrane region" description="Helical" evidence="9">
    <location>
        <begin position="189"/>
        <end position="211"/>
    </location>
</feature>
<name>A0A480AG68_9CYAN</name>
<dbReference type="SUPFAM" id="SSF81340">
    <property type="entry name" value="Clc chloride channel"/>
    <property type="match status" value="1"/>
</dbReference>
<evidence type="ECO:0000256" key="5">
    <source>
        <dbReference type="ARBA" id="ARBA00023065"/>
    </source>
</evidence>
<dbReference type="CDD" id="cd01031">
    <property type="entry name" value="EriC"/>
    <property type="match status" value="1"/>
</dbReference>
<evidence type="ECO:0000256" key="9">
    <source>
        <dbReference type="SAM" id="Phobius"/>
    </source>
</evidence>
<dbReference type="Proteomes" id="UP000299367">
    <property type="component" value="Unassembled WGS sequence"/>
</dbReference>
<keyword evidence="5" id="KW-0406">Ion transport</keyword>
<dbReference type="SUPFAM" id="SSF52402">
    <property type="entry name" value="Adenine nucleotide alpha hydrolases-like"/>
    <property type="match status" value="2"/>
</dbReference>
<dbReference type="Pfam" id="PF00571">
    <property type="entry name" value="CBS"/>
    <property type="match status" value="2"/>
</dbReference>
<feature type="transmembrane region" description="Helical" evidence="9">
    <location>
        <begin position="339"/>
        <end position="359"/>
    </location>
</feature>
<dbReference type="Pfam" id="PF00654">
    <property type="entry name" value="Voltage_CLC"/>
    <property type="match status" value="1"/>
</dbReference>
<dbReference type="Gene3D" id="3.40.50.620">
    <property type="entry name" value="HUPs"/>
    <property type="match status" value="2"/>
</dbReference>